<proteinExistence type="inferred from homology"/>
<dbReference type="PANTHER" id="PTHR42693:SF53">
    <property type="entry name" value="ENDO-4-O-SULFATASE"/>
    <property type="match status" value="1"/>
</dbReference>
<keyword evidence="3 7" id="KW-0378">Hydrolase</keyword>
<dbReference type="InterPro" id="IPR000917">
    <property type="entry name" value="Sulfatase_N"/>
</dbReference>
<feature type="signal peptide" evidence="5">
    <location>
        <begin position="1"/>
        <end position="22"/>
    </location>
</feature>
<accession>A0A518AQ61</accession>
<dbReference type="InterPro" id="IPR050738">
    <property type="entry name" value="Sulfatase"/>
</dbReference>
<dbReference type="OrthoDB" id="9783154at2"/>
<dbReference type="GO" id="GO:0046872">
    <property type="term" value="F:metal ion binding"/>
    <property type="evidence" value="ECO:0007669"/>
    <property type="project" value="UniProtKB-KW"/>
</dbReference>
<sequence precursor="true">MKIERLCLLFVCTMFAAPIAFGQTAPEEQKSPNIILIVADDLGYGELGCYGQQKIKTPRIDQLADEGVRFTQFYCGSPVCAPSRCVLMTGKSSSHAYIRNNGPAKELAGLKEKYGWEFPGQRPIPAEEVTIAEALKQQGYATAAIGKWGLGHFGTTGDPNTQGFDLFFGYNCQWHAHNHYPTFLWKNREKVYYPGNDGKSLTGETFSQDEFTRVAQEFIREHQQQPFFLYLPVIIPHLSIQVPEETLALYDGMQEDEYQHKGYLPHPKPHAGYAAMITHLDQDVGKIVDLVDELGLAEDTLIIFTSDNGPTYNRLGGSDSEFFDSAAGLRGLKGSVYEGGIRVPLVARWTGHTTPGSESPSITAFWDLMPTLCDVADADTPDAANGISMLPAISGEGDLAERDHLIWEFAGYGGQQAVRMGKWKGVVQNTTKGNRKIELYDLETDAAESNNVAAKHPKIVKQMQELLKSDRSESPFYPMAAKAKAQK</sequence>
<comment type="similarity">
    <text evidence="1">Belongs to the sulfatase family.</text>
</comment>
<dbReference type="Gene3D" id="3.40.720.10">
    <property type="entry name" value="Alkaline Phosphatase, subunit A"/>
    <property type="match status" value="1"/>
</dbReference>
<protein>
    <submittedName>
        <fullName evidence="7">Arylsulfatase</fullName>
        <ecNumber evidence="7">3.1.6.1</ecNumber>
    </submittedName>
</protein>
<dbReference type="GO" id="GO:0004065">
    <property type="term" value="F:arylsulfatase activity"/>
    <property type="evidence" value="ECO:0007669"/>
    <property type="project" value="UniProtKB-EC"/>
</dbReference>
<dbReference type="Pfam" id="PF00884">
    <property type="entry name" value="Sulfatase"/>
    <property type="match status" value="1"/>
</dbReference>
<dbReference type="EMBL" id="CP036278">
    <property type="protein sequence ID" value="QDU56859.1"/>
    <property type="molecule type" value="Genomic_DNA"/>
</dbReference>
<keyword evidence="4" id="KW-0106">Calcium</keyword>
<evidence type="ECO:0000256" key="3">
    <source>
        <dbReference type="ARBA" id="ARBA00022801"/>
    </source>
</evidence>
<dbReference type="EC" id="3.1.6.1" evidence="7"/>
<keyword evidence="2" id="KW-0479">Metal-binding</keyword>
<keyword evidence="5" id="KW-0732">Signal</keyword>
<dbReference type="InterPro" id="IPR017850">
    <property type="entry name" value="Alkaline_phosphatase_core_sf"/>
</dbReference>
<evidence type="ECO:0000256" key="1">
    <source>
        <dbReference type="ARBA" id="ARBA00008779"/>
    </source>
</evidence>
<evidence type="ECO:0000256" key="5">
    <source>
        <dbReference type="SAM" id="SignalP"/>
    </source>
</evidence>
<name>A0A518AQ61_9BACT</name>
<dbReference type="AlphaFoldDB" id="A0A518AQ61"/>
<evidence type="ECO:0000313" key="7">
    <source>
        <dbReference type="EMBL" id="QDU56859.1"/>
    </source>
</evidence>
<dbReference type="CDD" id="cd16145">
    <property type="entry name" value="ARS_like"/>
    <property type="match status" value="1"/>
</dbReference>
<evidence type="ECO:0000259" key="6">
    <source>
        <dbReference type="Pfam" id="PF00884"/>
    </source>
</evidence>
<evidence type="ECO:0000313" key="8">
    <source>
        <dbReference type="Proteomes" id="UP000315750"/>
    </source>
</evidence>
<dbReference type="Gene3D" id="3.30.1120.10">
    <property type="match status" value="1"/>
</dbReference>
<reference evidence="7 8" key="1">
    <citation type="submission" date="2019-02" db="EMBL/GenBank/DDBJ databases">
        <title>Deep-cultivation of Planctomycetes and their phenomic and genomic characterization uncovers novel biology.</title>
        <authorList>
            <person name="Wiegand S."/>
            <person name="Jogler M."/>
            <person name="Boedeker C."/>
            <person name="Pinto D."/>
            <person name="Vollmers J."/>
            <person name="Rivas-Marin E."/>
            <person name="Kohn T."/>
            <person name="Peeters S.H."/>
            <person name="Heuer A."/>
            <person name="Rast P."/>
            <person name="Oberbeckmann S."/>
            <person name="Bunk B."/>
            <person name="Jeske O."/>
            <person name="Meyerdierks A."/>
            <person name="Storesund J.E."/>
            <person name="Kallscheuer N."/>
            <person name="Luecker S."/>
            <person name="Lage O.M."/>
            <person name="Pohl T."/>
            <person name="Merkel B.J."/>
            <person name="Hornburger P."/>
            <person name="Mueller R.-W."/>
            <person name="Bruemmer F."/>
            <person name="Labrenz M."/>
            <person name="Spormann A.M."/>
            <person name="Op den Camp H."/>
            <person name="Overmann J."/>
            <person name="Amann R."/>
            <person name="Jetten M.S.M."/>
            <person name="Mascher T."/>
            <person name="Medema M.H."/>
            <person name="Devos D.P."/>
            <person name="Kaster A.-K."/>
            <person name="Ovreas L."/>
            <person name="Rohde M."/>
            <person name="Galperin M.Y."/>
            <person name="Jogler C."/>
        </authorList>
    </citation>
    <scope>NUCLEOTIDE SEQUENCE [LARGE SCALE GENOMIC DNA]</scope>
    <source>
        <strain evidence="7 8">Pan181</strain>
    </source>
</reference>
<organism evidence="7 8">
    <name type="scientific">Aeoliella mucimassa</name>
    <dbReference type="NCBI Taxonomy" id="2527972"/>
    <lineage>
        <taxon>Bacteria</taxon>
        <taxon>Pseudomonadati</taxon>
        <taxon>Planctomycetota</taxon>
        <taxon>Planctomycetia</taxon>
        <taxon>Pirellulales</taxon>
        <taxon>Lacipirellulaceae</taxon>
        <taxon>Aeoliella</taxon>
    </lineage>
</organism>
<keyword evidence="8" id="KW-1185">Reference proteome</keyword>
<evidence type="ECO:0000256" key="2">
    <source>
        <dbReference type="ARBA" id="ARBA00022723"/>
    </source>
</evidence>
<feature type="domain" description="Sulfatase N-terminal" evidence="6">
    <location>
        <begin position="32"/>
        <end position="377"/>
    </location>
</feature>
<dbReference type="PANTHER" id="PTHR42693">
    <property type="entry name" value="ARYLSULFATASE FAMILY MEMBER"/>
    <property type="match status" value="1"/>
</dbReference>
<dbReference type="KEGG" id="amuc:Pan181_30710"/>
<dbReference type="PROSITE" id="PS00523">
    <property type="entry name" value="SULFATASE_1"/>
    <property type="match status" value="1"/>
</dbReference>
<dbReference type="SUPFAM" id="SSF53649">
    <property type="entry name" value="Alkaline phosphatase-like"/>
    <property type="match status" value="1"/>
</dbReference>
<feature type="chain" id="PRO_5021883969" evidence="5">
    <location>
        <begin position="23"/>
        <end position="487"/>
    </location>
</feature>
<dbReference type="RefSeq" id="WP_145247634.1">
    <property type="nucleotide sequence ID" value="NZ_CP036278.1"/>
</dbReference>
<evidence type="ECO:0000256" key="4">
    <source>
        <dbReference type="ARBA" id="ARBA00022837"/>
    </source>
</evidence>
<dbReference type="Proteomes" id="UP000315750">
    <property type="component" value="Chromosome"/>
</dbReference>
<gene>
    <name evidence="7" type="primary">atsA_23</name>
    <name evidence="7" type="ORF">Pan181_30710</name>
</gene>
<dbReference type="InterPro" id="IPR024607">
    <property type="entry name" value="Sulfatase_CS"/>
</dbReference>